<keyword evidence="3" id="KW-1185">Reference proteome</keyword>
<evidence type="ECO:0008006" key="4">
    <source>
        <dbReference type="Google" id="ProtNLM"/>
    </source>
</evidence>
<evidence type="ECO:0000313" key="2">
    <source>
        <dbReference type="EMBL" id="MFL2028408.1"/>
    </source>
</evidence>
<feature type="transmembrane region" description="Helical" evidence="1">
    <location>
        <begin position="53"/>
        <end position="72"/>
    </location>
</feature>
<name>A0ABW8UE97_9LACO</name>
<accession>A0ABW8UE97</accession>
<organism evidence="2 3">
    <name type="scientific">Loigolactobacillus zhaoyuanensis</name>
    <dbReference type="NCBI Taxonomy" id="2486017"/>
    <lineage>
        <taxon>Bacteria</taxon>
        <taxon>Bacillati</taxon>
        <taxon>Bacillota</taxon>
        <taxon>Bacilli</taxon>
        <taxon>Lactobacillales</taxon>
        <taxon>Lactobacillaceae</taxon>
        <taxon>Loigolactobacillus</taxon>
    </lineage>
</organism>
<keyword evidence="1" id="KW-0812">Transmembrane</keyword>
<gene>
    <name evidence="2" type="ORF">ACEN34_02125</name>
</gene>
<reference evidence="2 3" key="1">
    <citation type="submission" date="2024-08" db="EMBL/GenBank/DDBJ databases">
        <authorList>
            <person name="Arias E."/>
        </authorList>
    </citation>
    <scope>NUCLEOTIDE SEQUENCE [LARGE SCALE GENOMIC DNA]</scope>
    <source>
        <strain evidence="2 3">FAM 25317</strain>
    </source>
</reference>
<keyword evidence="1" id="KW-1133">Transmembrane helix</keyword>
<keyword evidence="1" id="KW-0472">Membrane</keyword>
<protein>
    <recommendedName>
        <fullName evidence="4">DUF5658 domain-containing protein</fullName>
    </recommendedName>
</protein>
<sequence>MKKLQLNKREIAELILFMILPTIGFLVDLKMDSANFHARFLYFDSGRYPGNNFNRIFGFLISGLAVAAKYIYIDLTTNPYKRRIKIIVLLVLLLGVLYLFQVEITDLTGFLQYLQ</sequence>
<evidence type="ECO:0000256" key="1">
    <source>
        <dbReference type="SAM" id="Phobius"/>
    </source>
</evidence>
<evidence type="ECO:0000313" key="3">
    <source>
        <dbReference type="Proteomes" id="UP001625389"/>
    </source>
</evidence>
<feature type="transmembrane region" description="Helical" evidence="1">
    <location>
        <begin position="84"/>
        <end position="101"/>
    </location>
</feature>
<proteinExistence type="predicted"/>
<dbReference type="EMBL" id="JBGQPK010000004">
    <property type="protein sequence ID" value="MFL2028408.1"/>
    <property type="molecule type" value="Genomic_DNA"/>
</dbReference>
<comment type="caution">
    <text evidence="2">The sequence shown here is derived from an EMBL/GenBank/DDBJ whole genome shotgun (WGS) entry which is preliminary data.</text>
</comment>
<dbReference type="Proteomes" id="UP001625389">
    <property type="component" value="Unassembled WGS sequence"/>
</dbReference>
<dbReference type="RefSeq" id="WP_125550770.1">
    <property type="nucleotide sequence ID" value="NZ_JBGQPK010000004.1"/>
</dbReference>
<feature type="transmembrane region" description="Helical" evidence="1">
    <location>
        <begin position="12"/>
        <end position="31"/>
    </location>
</feature>